<dbReference type="PANTHER" id="PTHR43654:SF1">
    <property type="entry name" value="ISOPENTENYL PHOSPHATE KINASE"/>
    <property type="match status" value="1"/>
</dbReference>
<dbReference type="SUPFAM" id="SSF53633">
    <property type="entry name" value="Carbamate kinase-like"/>
    <property type="match status" value="1"/>
</dbReference>
<sequence length="372" mass="40391">MEEERGMQGTIVIKIGSSSLTAENGRLDAIQLENHVEAMVYLLKQDYRIVLVTSGAVAAGFSSLGFKRKPKGIAQKQAAASVGQSLLMQAYMDAFKQHDYIAAQLLLTRADFADQHRFSNISQTLGELMKRGAIPIINENDSTSVEELTFGDNDRLSALVSGIIHADMLCLFTDVNGVYDENPFSNPNAKKYSFLSEVPDALLKTMDQTTSDVGTGGMYSKLAAAKTAIELGTNVFIGTGTGQEKFADVLVGKGDGTYIGSFAKTSMSMTKQYILYHSKPRGSIYVDNGAAEALLKQHKSLLSAGVVEVSGSFTVGEVVEVRRENNEIIGKGKVNFTCEELTLLKGKNSAEIARVTTRSKKTVIHRNFWVAM</sequence>
<evidence type="ECO:0000256" key="7">
    <source>
        <dbReference type="ARBA" id="ARBA00022840"/>
    </source>
</evidence>
<keyword evidence="2 8" id="KW-0028">Amino-acid biosynthesis</keyword>
<dbReference type="NCBIfam" id="TIGR01027">
    <property type="entry name" value="proB"/>
    <property type="match status" value="1"/>
</dbReference>
<dbReference type="InterPro" id="IPR036393">
    <property type="entry name" value="AceGlu_kinase-like_sf"/>
</dbReference>
<dbReference type="HAMAP" id="MF_00456">
    <property type="entry name" value="ProB"/>
    <property type="match status" value="1"/>
</dbReference>
<dbReference type="PRINTS" id="PR00474">
    <property type="entry name" value="GLU5KINASE"/>
</dbReference>
<dbReference type="InterPro" id="IPR001048">
    <property type="entry name" value="Asp/Glu/Uridylate_kinase"/>
</dbReference>
<dbReference type="SMART" id="SM00359">
    <property type="entry name" value="PUA"/>
    <property type="match status" value="1"/>
</dbReference>
<keyword evidence="6 8" id="KW-0418">Kinase</keyword>
<feature type="binding site" evidence="8">
    <location>
        <begin position="215"/>
        <end position="221"/>
    </location>
    <ligand>
        <name>ATP</name>
        <dbReference type="ChEBI" id="CHEBI:30616"/>
    </ligand>
</feature>
<feature type="binding site" evidence="8">
    <location>
        <position position="14"/>
    </location>
    <ligand>
        <name>ATP</name>
        <dbReference type="ChEBI" id="CHEBI:30616"/>
    </ligand>
</feature>
<comment type="subcellular location">
    <subcellularLocation>
        <location evidence="8">Cytoplasm</location>
    </subcellularLocation>
</comment>
<dbReference type="GO" id="GO:0005829">
    <property type="term" value="C:cytosol"/>
    <property type="evidence" value="ECO:0007669"/>
    <property type="project" value="TreeGrafter"/>
</dbReference>
<evidence type="ECO:0000256" key="5">
    <source>
        <dbReference type="ARBA" id="ARBA00022741"/>
    </source>
</evidence>
<dbReference type="Gene3D" id="3.40.1160.10">
    <property type="entry name" value="Acetylglutamate kinase-like"/>
    <property type="match status" value="1"/>
</dbReference>
<dbReference type="CDD" id="cd04242">
    <property type="entry name" value="AAK_G5K_ProB"/>
    <property type="match status" value="1"/>
</dbReference>
<evidence type="ECO:0000256" key="8">
    <source>
        <dbReference type="HAMAP-Rule" id="MF_00456"/>
    </source>
</evidence>
<dbReference type="EC" id="2.7.2.11" evidence="8"/>
<evidence type="ECO:0000256" key="2">
    <source>
        <dbReference type="ARBA" id="ARBA00022605"/>
    </source>
</evidence>
<gene>
    <name evidence="8" type="primary">proB</name>
    <name evidence="10" type="ORF">E2L03_12375</name>
</gene>
<accession>A0A4Y7WHP6</accession>
<feature type="binding site" evidence="8">
    <location>
        <position position="54"/>
    </location>
    <ligand>
        <name>substrate</name>
    </ligand>
</feature>
<dbReference type="InterPro" id="IPR002478">
    <property type="entry name" value="PUA"/>
</dbReference>
<evidence type="ECO:0000259" key="9">
    <source>
        <dbReference type="SMART" id="SM00359"/>
    </source>
</evidence>
<dbReference type="InterPro" id="IPR019797">
    <property type="entry name" value="Glutamate_5-kinase_CS"/>
</dbReference>
<evidence type="ECO:0000313" key="10">
    <source>
        <dbReference type="EMBL" id="TES47930.1"/>
    </source>
</evidence>
<comment type="pathway">
    <text evidence="8">Amino-acid biosynthesis; L-proline biosynthesis; L-glutamate 5-semialdehyde from L-glutamate: step 1/2.</text>
</comment>
<feature type="domain" description="PUA" evidence="9">
    <location>
        <begin position="282"/>
        <end position="361"/>
    </location>
</feature>
<keyword evidence="4 8" id="KW-0808">Transferase</keyword>
<comment type="function">
    <text evidence="8">Catalyzes the transfer of a phosphate group to glutamate to form L-glutamate 5-phosphate.</text>
</comment>
<dbReference type="AlphaFoldDB" id="A0A4Y7WHP6"/>
<evidence type="ECO:0000256" key="3">
    <source>
        <dbReference type="ARBA" id="ARBA00022650"/>
    </source>
</evidence>
<evidence type="ECO:0000313" key="11">
    <source>
        <dbReference type="Proteomes" id="UP000298210"/>
    </source>
</evidence>
<dbReference type="PROSITE" id="PS00902">
    <property type="entry name" value="GLUTAMATE_5_KINASE"/>
    <property type="match status" value="1"/>
</dbReference>
<dbReference type="Pfam" id="PF01472">
    <property type="entry name" value="PUA"/>
    <property type="match status" value="1"/>
</dbReference>
<dbReference type="GO" id="GO:0004349">
    <property type="term" value="F:glutamate 5-kinase activity"/>
    <property type="evidence" value="ECO:0007669"/>
    <property type="project" value="UniProtKB-UniRule"/>
</dbReference>
<dbReference type="InterPro" id="IPR036974">
    <property type="entry name" value="PUA_sf"/>
</dbReference>
<dbReference type="GO" id="GO:0003723">
    <property type="term" value="F:RNA binding"/>
    <property type="evidence" value="ECO:0007669"/>
    <property type="project" value="InterPro"/>
</dbReference>
<comment type="caution">
    <text evidence="10">The sequence shown here is derived from an EMBL/GenBank/DDBJ whole genome shotgun (WGS) entry which is preliminary data.</text>
</comment>
<dbReference type="FunFam" id="3.40.1160.10:FF:000018">
    <property type="entry name" value="Glutamate 5-kinase"/>
    <property type="match status" value="1"/>
</dbReference>
<dbReference type="SUPFAM" id="SSF88697">
    <property type="entry name" value="PUA domain-like"/>
    <property type="match status" value="1"/>
</dbReference>
<reference evidence="10 11" key="1">
    <citation type="submission" date="2019-03" db="EMBL/GenBank/DDBJ databases">
        <authorList>
            <person name="Liu G."/>
        </authorList>
    </citation>
    <scope>NUCLEOTIDE SEQUENCE [LARGE SCALE GENOMIC DNA]</scope>
    <source>
        <strain evidence="10 11">DSM 19099</strain>
    </source>
</reference>
<dbReference type="PROSITE" id="PS50890">
    <property type="entry name" value="PUA"/>
    <property type="match status" value="1"/>
</dbReference>
<dbReference type="InterPro" id="IPR001057">
    <property type="entry name" value="Glu/AcGlu_kinase"/>
</dbReference>
<dbReference type="EMBL" id="SNUX01000003">
    <property type="protein sequence ID" value="TES47930.1"/>
    <property type="molecule type" value="Genomic_DNA"/>
</dbReference>
<dbReference type="InterPro" id="IPR011529">
    <property type="entry name" value="Glu_5kinase"/>
</dbReference>
<dbReference type="PIRSF" id="PIRSF000729">
    <property type="entry name" value="GK"/>
    <property type="match status" value="1"/>
</dbReference>
<dbReference type="InterPro" id="IPR041739">
    <property type="entry name" value="G5K_ProB"/>
</dbReference>
<feature type="binding site" evidence="8">
    <location>
        <begin position="173"/>
        <end position="174"/>
    </location>
    <ligand>
        <name>ATP</name>
        <dbReference type="ChEBI" id="CHEBI:30616"/>
    </ligand>
</feature>
<dbReference type="CDD" id="cd21157">
    <property type="entry name" value="PUA_G5K"/>
    <property type="match status" value="1"/>
</dbReference>
<dbReference type="InterPro" id="IPR015947">
    <property type="entry name" value="PUA-like_sf"/>
</dbReference>
<keyword evidence="3 8" id="KW-0641">Proline biosynthesis</keyword>
<evidence type="ECO:0000256" key="1">
    <source>
        <dbReference type="ARBA" id="ARBA00022490"/>
    </source>
</evidence>
<dbReference type="UniPathway" id="UPA00098">
    <property type="reaction ID" value="UER00359"/>
</dbReference>
<evidence type="ECO:0000256" key="4">
    <source>
        <dbReference type="ARBA" id="ARBA00022679"/>
    </source>
</evidence>
<dbReference type="PANTHER" id="PTHR43654">
    <property type="entry name" value="GLUTAMATE 5-KINASE"/>
    <property type="match status" value="1"/>
</dbReference>
<dbReference type="Proteomes" id="UP000298210">
    <property type="component" value="Unassembled WGS sequence"/>
</dbReference>
<dbReference type="InterPro" id="IPR005715">
    <property type="entry name" value="Glu_5kinase/COase_Synthase"/>
</dbReference>
<dbReference type="Gene3D" id="2.30.130.10">
    <property type="entry name" value="PUA domain"/>
    <property type="match status" value="1"/>
</dbReference>
<feature type="binding site" evidence="8">
    <location>
        <position position="141"/>
    </location>
    <ligand>
        <name>substrate</name>
    </ligand>
</feature>
<dbReference type="Pfam" id="PF00696">
    <property type="entry name" value="AA_kinase"/>
    <property type="match status" value="1"/>
</dbReference>
<dbReference type="GO" id="GO:0055129">
    <property type="term" value="P:L-proline biosynthetic process"/>
    <property type="evidence" value="ECO:0007669"/>
    <property type="project" value="UniProtKB-UniRule"/>
</dbReference>
<keyword evidence="7 8" id="KW-0067">ATP-binding</keyword>
<name>A0A4Y7WHP6_9BACI</name>
<comment type="catalytic activity">
    <reaction evidence="8">
        <text>L-glutamate + ATP = L-glutamyl 5-phosphate + ADP</text>
        <dbReference type="Rhea" id="RHEA:14877"/>
        <dbReference type="ChEBI" id="CHEBI:29985"/>
        <dbReference type="ChEBI" id="CHEBI:30616"/>
        <dbReference type="ChEBI" id="CHEBI:58274"/>
        <dbReference type="ChEBI" id="CHEBI:456216"/>
        <dbReference type="EC" id="2.7.2.11"/>
    </reaction>
</comment>
<organism evidence="10 11">
    <name type="scientific">Shouchella lehensis</name>
    <dbReference type="NCBI Taxonomy" id="300825"/>
    <lineage>
        <taxon>Bacteria</taxon>
        <taxon>Bacillati</taxon>
        <taxon>Bacillota</taxon>
        <taxon>Bacilli</taxon>
        <taxon>Bacillales</taxon>
        <taxon>Bacillaceae</taxon>
        <taxon>Shouchella</taxon>
    </lineage>
</organism>
<comment type="similarity">
    <text evidence="8">Belongs to the glutamate 5-kinase family.</text>
</comment>
<feature type="binding site" evidence="8">
    <location>
        <position position="153"/>
    </location>
    <ligand>
        <name>substrate</name>
    </ligand>
</feature>
<keyword evidence="1 8" id="KW-0963">Cytoplasm</keyword>
<protein>
    <recommendedName>
        <fullName evidence="8">Glutamate 5-kinase</fullName>
        <ecNumber evidence="8">2.7.2.11</ecNumber>
    </recommendedName>
    <alternativeName>
        <fullName evidence="8">Gamma-glutamyl kinase</fullName>
        <shortName evidence="8">GK</shortName>
    </alternativeName>
</protein>
<keyword evidence="5 8" id="KW-0547">Nucleotide-binding</keyword>
<proteinExistence type="inferred from homology"/>
<evidence type="ECO:0000256" key="6">
    <source>
        <dbReference type="ARBA" id="ARBA00022777"/>
    </source>
</evidence>
<dbReference type="GO" id="GO:0005524">
    <property type="term" value="F:ATP binding"/>
    <property type="evidence" value="ECO:0007669"/>
    <property type="project" value="UniProtKB-KW"/>
</dbReference>